<sequence length="77" mass="8430">MFETTTLPNALTFAPPVFHRSSVVQRIGPARGYLQEEAVLADELHDLALTAATRAALQRQALKARRSATRLIMAARA</sequence>
<dbReference type="Proteomes" id="UP001523528">
    <property type="component" value="Unassembled WGS sequence"/>
</dbReference>
<comment type="caution">
    <text evidence="1">The sequence shown here is derived from an EMBL/GenBank/DDBJ whole genome shotgun (WGS) entry which is preliminary data.</text>
</comment>
<accession>A0ABT1F3D7</accession>
<dbReference type="EMBL" id="JAMYZZ010000046">
    <property type="protein sequence ID" value="MCP1259720.1"/>
    <property type="molecule type" value="Genomic_DNA"/>
</dbReference>
<name>A0ABT1F3D7_9PROT</name>
<evidence type="ECO:0000313" key="1">
    <source>
        <dbReference type="EMBL" id="MCP1259720.1"/>
    </source>
</evidence>
<dbReference type="RefSeq" id="WP_165992618.1">
    <property type="nucleotide sequence ID" value="NZ_JAMYZY010000045.1"/>
</dbReference>
<organism evidence="1 2">
    <name type="scientific">Acetobacter lambici</name>
    <dbReference type="NCBI Taxonomy" id="1332824"/>
    <lineage>
        <taxon>Bacteria</taxon>
        <taxon>Pseudomonadati</taxon>
        <taxon>Pseudomonadota</taxon>
        <taxon>Alphaproteobacteria</taxon>
        <taxon>Acetobacterales</taxon>
        <taxon>Acetobacteraceae</taxon>
        <taxon>Acetobacter</taxon>
    </lineage>
</organism>
<evidence type="ECO:0000313" key="2">
    <source>
        <dbReference type="Proteomes" id="UP001523528"/>
    </source>
</evidence>
<proteinExistence type="predicted"/>
<protein>
    <submittedName>
        <fullName evidence="1">Uncharacterized protein</fullName>
    </submittedName>
</protein>
<keyword evidence="2" id="KW-1185">Reference proteome</keyword>
<reference evidence="1 2" key="1">
    <citation type="submission" date="2022-06" db="EMBL/GenBank/DDBJ databases">
        <title>Acetobacer genomes from food samples.</title>
        <authorList>
            <person name="Sombolestani A."/>
        </authorList>
    </citation>
    <scope>NUCLEOTIDE SEQUENCE [LARGE SCALE GENOMIC DNA]</scope>
    <source>
        <strain evidence="1 2">R-83285</strain>
    </source>
</reference>
<gene>
    <name evidence="1" type="ORF">NKW50_14080</name>
</gene>